<accession>A0A0Q0XGK3</accession>
<evidence type="ECO:0000259" key="6">
    <source>
        <dbReference type="Pfam" id="PF00324"/>
    </source>
</evidence>
<feature type="transmembrane region" description="Helical" evidence="5">
    <location>
        <begin position="81"/>
        <end position="101"/>
    </location>
</feature>
<feature type="transmembrane region" description="Helical" evidence="5">
    <location>
        <begin position="222"/>
        <end position="244"/>
    </location>
</feature>
<feature type="transmembrane region" description="Helical" evidence="5">
    <location>
        <begin position="396"/>
        <end position="417"/>
    </location>
</feature>
<dbReference type="PANTHER" id="PTHR42770">
    <property type="entry name" value="AMINO ACID TRANSPORTER-RELATED"/>
    <property type="match status" value="1"/>
</dbReference>
<evidence type="ECO:0000256" key="3">
    <source>
        <dbReference type="ARBA" id="ARBA00022989"/>
    </source>
</evidence>
<feature type="transmembrane region" description="Helical" evidence="5">
    <location>
        <begin position="341"/>
        <end position="359"/>
    </location>
</feature>
<evidence type="ECO:0000256" key="5">
    <source>
        <dbReference type="SAM" id="Phobius"/>
    </source>
</evidence>
<dbReference type="Proteomes" id="UP000050301">
    <property type="component" value="Unassembled WGS sequence"/>
</dbReference>
<dbReference type="RefSeq" id="WP_054964290.1">
    <property type="nucleotide sequence ID" value="NZ_LKBH01000296.1"/>
</dbReference>
<keyword evidence="8" id="KW-1185">Reference proteome</keyword>
<dbReference type="PIRSF" id="PIRSF006060">
    <property type="entry name" value="AA_transporter"/>
    <property type="match status" value="1"/>
</dbReference>
<reference evidence="7 8" key="1">
    <citation type="submission" date="2015-09" db="EMBL/GenBank/DDBJ databases">
        <title>Heavy metals and arsenic resistance mechanisms in polyextremophilic archaea of the family Ferroplasmaceae.</title>
        <authorList>
            <person name="Bulaev A.G."/>
            <person name="Kanygina A.V."/>
        </authorList>
    </citation>
    <scope>NUCLEOTIDE SEQUENCE [LARGE SCALE GENOMIC DNA]</scope>
    <source>
        <strain evidence="7 8">BH2</strain>
    </source>
</reference>
<dbReference type="AlphaFoldDB" id="A0A0Q0XGK3"/>
<dbReference type="InterPro" id="IPR050367">
    <property type="entry name" value="APC_superfamily"/>
</dbReference>
<feature type="transmembrane region" description="Helical" evidence="5">
    <location>
        <begin position="270"/>
        <end position="295"/>
    </location>
</feature>
<feature type="transmembrane region" description="Helical" evidence="5">
    <location>
        <begin position="121"/>
        <end position="138"/>
    </location>
</feature>
<proteinExistence type="predicted"/>
<dbReference type="PANTHER" id="PTHR42770:SF11">
    <property type="entry name" value="INNER MEMBRANE TRANSPORT PROTEIN YBAT"/>
    <property type="match status" value="1"/>
</dbReference>
<dbReference type="InParanoid" id="A0A0Q0XGK3"/>
<protein>
    <submittedName>
        <fullName evidence="7">Transporter</fullName>
    </submittedName>
</protein>
<organism evidence="7 8">
    <name type="scientific">Acidiplasma cupricumulans</name>
    <dbReference type="NCBI Taxonomy" id="312540"/>
    <lineage>
        <taxon>Archaea</taxon>
        <taxon>Methanobacteriati</taxon>
        <taxon>Thermoplasmatota</taxon>
        <taxon>Thermoplasmata</taxon>
        <taxon>Thermoplasmatales</taxon>
        <taxon>Ferroplasmaceae</taxon>
        <taxon>Acidiplasma</taxon>
    </lineage>
</organism>
<keyword evidence="4 5" id="KW-0472">Membrane</keyword>
<feature type="transmembrane region" description="Helical" evidence="5">
    <location>
        <begin position="316"/>
        <end position="335"/>
    </location>
</feature>
<evidence type="ECO:0000256" key="2">
    <source>
        <dbReference type="ARBA" id="ARBA00022692"/>
    </source>
</evidence>
<feature type="transmembrane region" description="Helical" evidence="5">
    <location>
        <begin position="182"/>
        <end position="201"/>
    </location>
</feature>
<dbReference type="InterPro" id="IPR004841">
    <property type="entry name" value="AA-permease/SLC12A_dom"/>
</dbReference>
<name>A0A0Q0XGK3_9ARCH</name>
<gene>
    <name evidence="7" type="ORF">AOG55_02185</name>
</gene>
<sequence>MGDINLPEAVMQSFTSIGPMLDFIALFSVIAVYSGTLLPFVILFSFLLSYFTLYTVYSLSGLFITNGGYYSYVGHILGKDWGIFIFLIYFGYSVLTVPNIANFISGFASNILSIYNFNNNHFIYILILIFILLVYITVGSGIKKSIKYTFIAGILEISFIILLSIIFILTGRNSIGDYKINFHLNQFFFGIIFGILAFSGGGSSIFLSEKTNNARRNTPKSLFISFTISGIIMTISAFSLLYAIGNHGILEYSINSFYIVSFIKERYGPIFLMIFSFFGILSGFNLSVSYLNAFVHMFPRFQSDFGFNKYMGEKKLLFIMFIITSVISISTTYIAGPFTSFVIIAGVISFFYIIIHIISNISLYKARRKNMIIPMISSILLTIAFIISFISNTGFFIVINYAVLVYLLISVISIIYIKRMKNTIYKKIKFEHLKV</sequence>
<feature type="transmembrane region" description="Helical" evidence="5">
    <location>
        <begin position="50"/>
        <end position="69"/>
    </location>
</feature>
<keyword evidence="2 5" id="KW-0812">Transmembrane</keyword>
<feature type="transmembrane region" description="Helical" evidence="5">
    <location>
        <begin position="371"/>
        <end position="390"/>
    </location>
</feature>
<dbReference type="Gene3D" id="1.20.1740.10">
    <property type="entry name" value="Amino acid/polyamine transporter I"/>
    <property type="match status" value="1"/>
</dbReference>
<feature type="transmembrane region" description="Helical" evidence="5">
    <location>
        <begin position="150"/>
        <end position="170"/>
    </location>
</feature>
<evidence type="ECO:0000313" key="8">
    <source>
        <dbReference type="Proteomes" id="UP000050301"/>
    </source>
</evidence>
<comment type="subcellular location">
    <subcellularLocation>
        <location evidence="1">Membrane</location>
        <topology evidence="1">Multi-pass membrane protein</topology>
    </subcellularLocation>
</comment>
<comment type="caution">
    <text evidence="7">The sequence shown here is derived from an EMBL/GenBank/DDBJ whole genome shotgun (WGS) entry which is preliminary data.</text>
</comment>
<evidence type="ECO:0000256" key="4">
    <source>
        <dbReference type="ARBA" id="ARBA00023136"/>
    </source>
</evidence>
<evidence type="ECO:0000313" key="7">
    <source>
        <dbReference type="EMBL" id="KQB33745.1"/>
    </source>
</evidence>
<dbReference type="EMBL" id="LKBH01000296">
    <property type="protein sequence ID" value="KQB33745.1"/>
    <property type="molecule type" value="Genomic_DNA"/>
</dbReference>
<dbReference type="Pfam" id="PF00324">
    <property type="entry name" value="AA_permease"/>
    <property type="match status" value="1"/>
</dbReference>
<evidence type="ECO:0000256" key="1">
    <source>
        <dbReference type="ARBA" id="ARBA00004141"/>
    </source>
</evidence>
<keyword evidence="3 5" id="KW-1133">Transmembrane helix</keyword>
<feature type="domain" description="Amino acid permease/ SLC12A" evidence="6">
    <location>
        <begin position="10"/>
        <end position="278"/>
    </location>
</feature>
<dbReference type="GO" id="GO:0016020">
    <property type="term" value="C:membrane"/>
    <property type="evidence" value="ECO:0007669"/>
    <property type="project" value="UniProtKB-SubCell"/>
</dbReference>
<dbReference type="GO" id="GO:0055085">
    <property type="term" value="P:transmembrane transport"/>
    <property type="evidence" value="ECO:0007669"/>
    <property type="project" value="InterPro"/>
</dbReference>
<feature type="transmembrane region" description="Helical" evidence="5">
    <location>
        <begin position="21"/>
        <end position="44"/>
    </location>
</feature>